<name>A0ABU7UXJ5_9GAMM</name>
<evidence type="ECO:0000313" key="1">
    <source>
        <dbReference type="EMBL" id="MEF2154683.1"/>
    </source>
</evidence>
<organism evidence="1 2">
    <name type="scientific">Aquilutibacter rugosus</name>
    <dbReference type="NCBI Taxonomy" id="3115820"/>
    <lineage>
        <taxon>Bacteria</taxon>
        <taxon>Pseudomonadati</taxon>
        <taxon>Pseudomonadota</taxon>
        <taxon>Gammaproteobacteria</taxon>
        <taxon>Lysobacterales</taxon>
        <taxon>Lysobacteraceae</taxon>
        <taxon>Aquilutibacter</taxon>
    </lineage>
</organism>
<keyword evidence="2" id="KW-1185">Reference proteome</keyword>
<reference evidence="1 2" key="1">
    <citation type="submission" date="2024-01" db="EMBL/GenBank/DDBJ databases">
        <title>Novel species of the genus Luteimonas isolated from rivers.</title>
        <authorList>
            <person name="Lu H."/>
        </authorList>
    </citation>
    <scope>NUCLEOTIDE SEQUENCE [LARGE SCALE GENOMIC DNA]</scope>
    <source>
        <strain evidence="1 2">FXH3W</strain>
    </source>
</reference>
<dbReference type="Proteomes" id="UP001356170">
    <property type="component" value="Unassembled WGS sequence"/>
</dbReference>
<evidence type="ECO:0000313" key="2">
    <source>
        <dbReference type="Proteomes" id="UP001356170"/>
    </source>
</evidence>
<gene>
    <name evidence="1" type="ORF">V3390_00275</name>
</gene>
<proteinExistence type="predicted"/>
<dbReference type="EMBL" id="JAZHBO010000001">
    <property type="protein sequence ID" value="MEF2154683.1"/>
    <property type="molecule type" value="Genomic_DNA"/>
</dbReference>
<accession>A0ABU7UXJ5</accession>
<comment type="caution">
    <text evidence="1">The sequence shown here is derived from an EMBL/GenBank/DDBJ whole genome shotgun (WGS) entry which is preliminary data.</text>
</comment>
<sequence>MNDEKLAGQHLAIVAAIQGLMNATGAGSSVRDSVTLHKVTAPMSLKSNAEFIAGINEVLQNLGLDPLD</sequence>
<dbReference type="RefSeq" id="WP_331702862.1">
    <property type="nucleotide sequence ID" value="NZ_JAZHBO010000001.1"/>
</dbReference>
<protein>
    <submittedName>
        <fullName evidence="1">Uncharacterized protein</fullName>
    </submittedName>
</protein>